<dbReference type="InterPro" id="IPR010985">
    <property type="entry name" value="Ribbon_hlx_hlx"/>
</dbReference>
<dbReference type="RefSeq" id="WP_146653268.1">
    <property type="nucleotide sequence ID" value="NZ_CP012333.1"/>
</dbReference>
<proteinExistence type="predicted"/>
<dbReference type="EMBL" id="CP012333">
    <property type="protein sequence ID" value="AKV02335.1"/>
    <property type="molecule type" value="Genomic_DNA"/>
</dbReference>
<dbReference type="SUPFAM" id="SSF47598">
    <property type="entry name" value="Ribbon-helix-helix"/>
    <property type="match status" value="1"/>
</dbReference>
<evidence type="ECO:0000313" key="2">
    <source>
        <dbReference type="Proteomes" id="UP000064967"/>
    </source>
</evidence>
<dbReference type="Proteomes" id="UP000064967">
    <property type="component" value="Chromosome"/>
</dbReference>
<name>A0A0K1QA99_9BACT</name>
<reference evidence="1 2" key="1">
    <citation type="submission" date="2015-08" db="EMBL/GenBank/DDBJ databases">
        <authorList>
            <person name="Babu N.S."/>
            <person name="Beckwith C.J."/>
            <person name="Beseler K.G."/>
            <person name="Brison A."/>
            <person name="Carone J.V."/>
            <person name="Caskin T.P."/>
            <person name="Diamond M."/>
            <person name="Durham M.E."/>
            <person name="Foxe J.M."/>
            <person name="Go M."/>
            <person name="Henderson B.A."/>
            <person name="Jones I.B."/>
            <person name="McGettigan J.A."/>
            <person name="Micheletti S.J."/>
            <person name="Nasrallah M.E."/>
            <person name="Ortiz D."/>
            <person name="Piller C.R."/>
            <person name="Privatt S.R."/>
            <person name="Schneider S.L."/>
            <person name="Sharp S."/>
            <person name="Smith T.C."/>
            <person name="Stanton J.D."/>
            <person name="Ullery H.E."/>
            <person name="Wilson R.J."/>
            <person name="Serrano M.G."/>
            <person name="Buck G."/>
            <person name="Lee V."/>
            <person name="Wang Y."/>
            <person name="Carvalho R."/>
            <person name="Voegtly L."/>
            <person name="Shi R."/>
            <person name="Duckworth R."/>
            <person name="Johnson A."/>
            <person name="Loviza R."/>
            <person name="Walstead R."/>
            <person name="Shah Z."/>
            <person name="Kiflezghi M."/>
            <person name="Wade K."/>
            <person name="Ball S.L."/>
            <person name="Bradley K.W."/>
            <person name="Asai D.J."/>
            <person name="Bowman C.A."/>
            <person name="Russell D.A."/>
            <person name="Pope W.H."/>
            <person name="Jacobs-Sera D."/>
            <person name="Hendrix R.W."/>
            <person name="Hatfull G.F."/>
        </authorList>
    </citation>
    <scope>NUCLEOTIDE SEQUENCE [LARGE SCALE GENOMIC DNA]</scope>
    <source>
        <strain evidence="1 2">DSM 27648</strain>
    </source>
</reference>
<protein>
    <submittedName>
        <fullName evidence="1">Uncharacterized protein</fullName>
    </submittedName>
</protein>
<dbReference type="STRING" id="1391654.AKJ09_08998"/>
<accession>A0A0K1QA99</accession>
<dbReference type="AlphaFoldDB" id="A0A0K1QA99"/>
<dbReference type="InterPro" id="IPR053842">
    <property type="entry name" value="NikA-like"/>
</dbReference>
<dbReference type="KEGG" id="llu:AKJ09_08998"/>
<organism evidence="1 2">
    <name type="scientific">Labilithrix luteola</name>
    <dbReference type="NCBI Taxonomy" id="1391654"/>
    <lineage>
        <taxon>Bacteria</taxon>
        <taxon>Pseudomonadati</taxon>
        <taxon>Myxococcota</taxon>
        <taxon>Polyangia</taxon>
        <taxon>Polyangiales</taxon>
        <taxon>Labilitrichaceae</taxon>
        <taxon>Labilithrix</taxon>
    </lineage>
</organism>
<dbReference type="GO" id="GO:0006355">
    <property type="term" value="P:regulation of DNA-templated transcription"/>
    <property type="evidence" value="ECO:0007669"/>
    <property type="project" value="InterPro"/>
</dbReference>
<dbReference type="Pfam" id="PF21983">
    <property type="entry name" value="NikA-like"/>
    <property type="match status" value="1"/>
</dbReference>
<sequence>MASIERTTQTKILLSEEEKDALRELAAAAGMSVSDYLRQLIRREHAKLQKR</sequence>
<evidence type="ECO:0000313" key="1">
    <source>
        <dbReference type="EMBL" id="AKV02335.1"/>
    </source>
</evidence>
<gene>
    <name evidence="1" type="ORF">AKJ09_08998</name>
</gene>
<keyword evidence="2" id="KW-1185">Reference proteome</keyword>